<proteinExistence type="predicted"/>
<sequence>MNSLEPGRWTLVLVLLLQLQSVKVQQVDVAQRLLWLNGQFQQFQASTKTRLDTLAVNQNRNYAQRVENVQGLTFQYNQLSENLIQLDQRTAQEILSLRRWSTKLEEKSNQIAARMVLLERNLRETLRLTQEKKPDHGQDLSNLTLELQSHEGRLAAVQSQHDELLLELKGLKESLNIQALRLTQVEGGGNVSRSDSL</sequence>
<dbReference type="EMBL" id="CADEAL010003957">
    <property type="protein sequence ID" value="CAB1447725.1"/>
    <property type="molecule type" value="Genomic_DNA"/>
</dbReference>
<dbReference type="AlphaFoldDB" id="A0A9N7V8C3"/>
<name>A0A9N7V8C3_PLEPL</name>
<evidence type="ECO:0000256" key="1">
    <source>
        <dbReference type="SAM" id="Coils"/>
    </source>
</evidence>
<keyword evidence="2" id="KW-0732">Signal</keyword>
<feature type="chain" id="PRO_5040488897" evidence="2">
    <location>
        <begin position="25"/>
        <end position="197"/>
    </location>
</feature>
<feature type="coiled-coil region" evidence="1">
    <location>
        <begin position="140"/>
        <end position="174"/>
    </location>
</feature>
<organism evidence="3 4">
    <name type="scientific">Pleuronectes platessa</name>
    <name type="common">European plaice</name>
    <dbReference type="NCBI Taxonomy" id="8262"/>
    <lineage>
        <taxon>Eukaryota</taxon>
        <taxon>Metazoa</taxon>
        <taxon>Chordata</taxon>
        <taxon>Craniata</taxon>
        <taxon>Vertebrata</taxon>
        <taxon>Euteleostomi</taxon>
        <taxon>Actinopterygii</taxon>
        <taxon>Neopterygii</taxon>
        <taxon>Teleostei</taxon>
        <taxon>Neoteleostei</taxon>
        <taxon>Acanthomorphata</taxon>
        <taxon>Carangaria</taxon>
        <taxon>Pleuronectiformes</taxon>
        <taxon>Pleuronectoidei</taxon>
        <taxon>Pleuronectidae</taxon>
        <taxon>Pleuronectes</taxon>
    </lineage>
</organism>
<evidence type="ECO:0000313" key="3">
    <source>
        <dbReference type="EMBL" id="CAB1447725.1"/>
    </source>
</evidence>
<protein>
    <submittedName>
        <fullName evidence="3">Uncharacterized protein</fullName>
    </submittedName>
</protein>
<evidence type="ECO:0000313" key="4">
    <source>
        <dbReference type="Proteomes" id="UP001153269"/>
    </source>
</evidence>
<gene>
    <name evidence="3" type="ORF">PLEPLA_LOCUS35402</name>
</gene>
<feature type="signal peptide" evidence="2">
    <location>
        <begin position="1"/>
        <end position="24"/>
    </location>
</feature>
<dbReference type="Proteomes" id="UP001153269">
    <property type="component" value="Unassembled WGS sequence"/>
</dbReference>
<keyword evidence="4" id="KW-1185">Reference proteome</keyword>
<keyword evidence="1" id="KW-0175">Coiled coil</keyword>
<reference evidence="3" key="1">
    <citation type="submission" date="2020-03" db="EMBL/GenBank/DDBJ databases">
        <authorList>
            <person name="Weist P."/>
        </authorList>
    </citation>
    <scope>NUCLEOTIDE SEQUENCE</scope>
</reference>
<comment type="caution">
    <text evidence="3">The sequence shown here is derived from an EMBL/GenBank/DDBJ whole genome shotgun (WGS) entry which is preliminary data.</text>
</comment>
<accession>A0A9N7V8C3</accession>
<evidence type="ECO:0000256" key="2">
    <source>
        <dbReference type="SAM" id="SignalP"/>
    </source>
</evidence>